<dbReference type="SUPFAM" id="SSF56935">
    <property type="entry name" value="Porins"/>
    <property type="match status" value="1"/>
</dbReference>
<evidence type="ECO:0000313" key="1">
    <source>
        <dbReference type="EMBL" id="OIR14267.1"/>
    </source>
</evidence>
<organism evidence="1">
    <name type="scientific">mine drainage metagenome</name>
    <dbReference type="NCBI Taxonomy" id="410659"/>
    <lineage>
        <taxon>unclassified sequences</taxon>
        <taxon>metagenomes</taxon>
        <taxon>ecological metagenomes</taxon>
    </lineage>
</organism>
<gene>
    <name evidence="1" type="ORF">GALL_47340</name>
</gene>
<comment type="caution">
    <text evidence="1">The sequence shown here is derived from an EMBL/GenBank/DDBJ whole genome shotgun (WGS) entry which is preliminary data.</text>
</comment>
<proteinExistence type="predicted"/>
<sequence length="462" mass="50750">MKYMKKSMNKMPKLLILMLIGILPLASNAQQWLQAKVANLRAYDKTGINVFEDPKDTSAVFNGLAVRWGAGFTQQFQNLKHENPDAINNNVGSFSGGVSTPGNRLKVITAGFQTAQANLFMDVQLADGIRLNVTSYLSSKHHNENWVKGGYIQFDKLPFKGQFWSDLMKIATIKIGHFEVNYGDEHFRRSDGGQALYNPFMEGNIMDEFATEIGGEIYLKKNGWFGMFGLTNGMIKGNVDSLYAASNPDGNLHKSPSLLLKGGFDKKVADNVRLRFTASYYGNQSCGSNTLFGGDRTGSNYQYVMELNSANPSSATGAGTPLAFSGRLNPGFSKKINAVMLNGFLKTGGLELLGTYETASGRSATETSDRKANQYAIETVYRFGKTENLFIGARYNSVTAHLKGVANDVTINRFALGGGWFLTNNVLLKAEYVSQLYKNFASTDYRAGGKFYGYVIEAVVGF</sequence>
<protein>
    <recommendedName>
        <fullName evidence="2">Phosphate-selective porin O and P</fullName>
    </recommendedName>
</protein>
<name>A0A1J5T279_9ZZZZ</name>
<accession>A0A1J5T279</accession>
<dbReference type="AlphaFoldDB" id="A0A1J5T279"/>
<evidence type="ECO:0008006" key="2">
    <source>
        <dbReference type="Google" id="ProtNLM"/>
    </source>
</evidence>
<reference evidence="1" key="1">
    <citation type="submission" date="2016-10" db="EMBL/GenBank/DDBJ databases">
        <title>Sequence of Gallionella enrichment culture.</title>
        <authorList>
            <person name="Poehlein A."/>
            <person name="Muehling M."/>
            <person name="Daniel R."/>
        </authorList>
    </citation>
    <scope>NUCLEOTIDE SEQUENCE</scope>
</reference>
<dbReference type="EMBL" id="MLJW01000012">
    <property type="protein sequence ID" value="OIR14267.1"/>
    <property type="molecule type" value="Genomic_DNA"/>
</dbReference>